<feature type="signal peptide" evidence="1">
    <location>
        <begin position="1"/>
        <end position="26"/>
    </location>
</feature>
<organism evidence="2 3">
    <name type="scientific">Leifsonia shinshuensis</name>
    <dbReference type="NCBI Taxonomy" id="150026"/>
    <lineage>
        <taxon>Bacteria</taxon>
        <taxon>Bacillati</taxon>
        <taxon>Actinomycetota</taxon>
        <taxon>Actinomycetes</taxon>
        <taxon>Micrococcales</taxon>
        <taxon>Microbacteriaceae</taxon>
        <taxon>Leifsonia</taxon>
    </lineage>
</organism>
<dbReference type="RefSeq" id="WP_179604935.1">
    <property type="nucleotide sequence ID" value="NZ_BAABEH010000001.1"/>
</dbReference>
<comment type="caution">
    <text evidence="2">The sequence shown here is derived from an EMBL/GenBank/DDBJ whole genome shotgun (WGS) entry which is preliminary data.</text>
</comment>
<reference evidence="2 3" key="1">
    <citation type="submission" date="2020-07" db="EMBL/GenBank/DDBJ databases">
        <title>Sequencing the genomes of 1000 actinobacteria strains.</title>
        <authorList>
            <person name="Klenk H.-P."/>
        </authorList>
    </citation>
    <scope>NUCLEOTIDE SEQUENCE [LARGE SCALE GENOMIC DNA]</scope>
    <source>
        <strain evidence="2 3">DSM 15165</strain>
    </source>
</reference>
<dbReference type="EMBL" id="JACCFL010000001">
    <property type="protein sequence ID" value="NYJ22946.1"/>
    <property type="molecule type" value="Genomic_DNA"/>
</dbReference>
<evidence type="ECO:0000313" key="3">
    <source>
        <dbReference type="Proteomes" id="UP000578352"/>
    </source>
</evidence>
<evidence type="ECO:0000313" key="2">
    <source>
        <dbReference type="EMBL" id="NYJ22946.1"/>
    </source>
</evidence>
<evidence type="ECO:0000256" key="1">
    <source>
        <dbReference type="SAM" id="SignalP"/>
    </source>
</evidence>
<gene>
    <name evidence="2" type="ORF">HNR13_001233</name>
</gene>
<feature type="chain" id="PRO_5038362745" evidence="1">
    <location>
        <begin position="27"/>
        <end position="154"/>
    </location>
</feature>
<dbReference type="AlphaFoldDB" id="A0A853CPX6"/>
<keyword evidence="1" id="KW-0732">Signal</keyword>
<protein>
    <submittedName>
        <fullName evidence="2">Uncharacterized protein</fullName>
    </submittedName>
</protein>
<dbReference type="PROSITE" id="PS51257">
    <property type="entry name" value="PROKAR_LIPOPROTEIN"/>
    <property type="match status" value="1"/>
</dbReference>
<sequence length="154" mass="15240">MKKISVVAAASIALVAALSGCSASNAPTVTATPTASATATAAAQTHAEACAIVMKTMRELASKQGEAASAMSDPSKAQAILDEMSASFASMDSGVNNAEVKVKTSAAAAAFSDYADYIKKIQADPTTVSTDVLTTKLKALSSASTAVGTECAGA</sequence>
<proteinExistence type="predicted"/>
<accession>A0A853CPX6</accession>
<dbReference type="Proteomes" id="UP000578352">
    <property type="component" value="Unassembled WGS sequence"/>
</dbReference>
<name>A0A853CPX6_9MICO</name>